<dbReference type="EMBL" id="JAAWWB010000003">
    <property type="protein sequence ID" value="KAG6786392.1"/>
    <property type="molecule type" value="Genomic_DNA"/>
</dbReference>
<feature type="region of interest" description="Disordered" evidence="1">
    <location>
        <begin position="80"/>
        <end position="101"/>
    </location>
</feature>
<proteinExistence type="predicted"/>
<sequence>MVMLDDILEPCISVEISPSSISISFFVGKFLKFMKLEKGCSCLLCFKFYLHATIYWKDVSVGTLRDHSKKALEHSVAPIDLGETEANESDSVPAIDTHNNPVTYANGGDTALITDH</sequence>
<reference evidence="2" key="1">
    <citation type="journal article" date="2020" name="bioRxiv">
        <title>Hybrid origin of Populus tomentosa Carr. identified through genome sequencing and phylogenomic analysis.</title>
        <authorList>
            <person name="An X."/>
            <person name="Gao K."/>
            <person name="Chen Z."/>
            <person name="Li J."/>
            <person name="Yang X."/>
            <person name="Yang X."/>
            <person name="Zhou J."/>
            <person name="Guo T."/>
            <person name="Zhao T."/>
            <person name="Huang S."/>
            <person name="Miao D."/>
            <person name="Khan W.U."/>
            <person name="Rao P."/>
            <person name="Ye M."/>
            <person name="Lei B."/>
            <person name="Liao W."/>
            <person name="Wang J."/>
            <person name="Ji L."/>
            <person name="Li Y."/>
            <person name="Guo B."/>
            <person name="Mustafa N.S."/>
            <person name="Li S."/>
            <person name="Yun Q."/>
            <person name="Keller S.R."/>
            <person name="Mao J."/>
            <person name="Zhang R."/>
            <person name="Strauss S.H."/>
        </authorList>
    </citation>
    <scope>NUCLEOTIDE SEQUENCE</scope>
    <source>
        <strain evidence="2">GM15</strain>
        <tissue evidence="2">Leaf</tissue>
    </source>
</reference>
<organism evidence="2 3">
    <name type="scientific">Populus tomentosa</name>
    <name type="common">Chinese white poplar</name>
    <dbReference type="NCBI Taxonomy" id="118781"/>
    <lineage>
        <taxon>Eukaryota</taxon>
        <taxon>Viridiplantae</taxon>
        <taxon>Streptophyta</taxon>
        <taxon>Embryophyta</taxon>
        <taxon>Tracheophyta</taxon>
        <taxon>Spermatophyta</taxon>
        <taxon>Magnoliopsida</taxon>
        <taxon>eudicotyledons</taxon>
        <taxon>Gunneridae</taxon>
        <taxon>Pentapetalae</taxon>
        <taxon>rosids</taxon>
        <taxon>fabids</taxon>
        <taxon>Malpighiales</taxon>
        <taxon>Salicaceae</taxon>
        <taxon>Saliceae</taxon>
        <taxon>Populus</taxon>
    </lineage>
</organism>
<evidence type="ECO:0000313" key="2">
    <source>
        <dbReference type="EMBL" id="KAG6786392.1"/>
    </source>
</evidence>
<gene>
    <name evidence="2" type="ORF">POTOM_007992</name>
</gene>
<dbReference type="Proteomes" id="UP000886885">
    <property type="component" value="Chromosome 2A"/>
</dbReference>
<comment type="caution">
    <text evidence="2">The sequence shown here is derived from an EMBL/GenBank/DDBJ whole genome shotgun (WGS) entry which is preliminary data.</text>
</comment>
<accession>A0A8X8AGN5</accession>
<dbReference type="AlphaFoldDB" id="A0A8X8AGN5"/>
<evidence type="ECO:0000313" key="3">
    <source>
        <dbReference type="Proteomes" id="UP000886885"/>
    </source>
</evidence>
<evidence type="ECO:0000256" key="1">
    <source>
        <dbReference type="SAM" id="MobiDB-lite"/>
    </source>
</evidence>
<keyword evidence="3" id="KW-1185">Reference proteome</keyword>
<protein>
    <submittedName>
        <fullName evidence="2">Uncharacterized protein</fullName>
    </submittedName>
</protein>
<name>A0A8X8AGN5_POPTO</name>